<dbReference type="InterPro" id="IPR050930">
    <property type="entry name" value="MFS_Vesicular_Transporter"/>
</dbReference>
<keyword evidence="8" id="KW-1185">Reference proteome</keyword>
<dbReference type="GO" id="GO:0022857">
    <property type="term" value="F:transmembrane transporter activity"/>
    <property type="evidence" value="ECO:0007669"/>
    <property type="project" value="InterPro"/>
</dbReference>
<dbReference type="GO" id="GO:0016020">
    <property type="term" value="C:membrane"/>
    <property type="evidence" value="ECO:0007669"/>
    <property type="project" value="UniProtKB-SubCell"/>
</dbReference>
<comment type="caution">
    <text evidence="7">The sequence shown here is derived from an EMBL/GenBank/DDBJ whole genome shotgun (WGS) entry which is preliminary data.</text>
</comment>
<evidence type="ECO:0000256" key="6">
    <source>
        <dbReference type="SAM" id="Phobius"/>
    </source>
</evidence>
<proteinExistence type="predicted"/>
<dbReference type="AlphaFoldDB" id="A0A813UI15"/>
<feature type="transmembrane region" description="Helical" evidence="6">
    <location>
        <begin position="21"/>
        <end position="48"/>
    </location>
</feature>
<evidence type="ECO:0000256" key="5">
    <source>
        <dbReference type="ARBA" id="ARBA00023136"/>
    </source>
</evidence>
<feature type="transmembrane region" description="Helical" evidence="6">
    <location>
        <begin position="54"/>
        <end position="74"/>
    </location>
</feature>
<evidence type="ECO:0000256" key="4">
    <source>
        <dbReference type="ARBA" id="ARBA00022989"/>
    </source>
</evidence>
<gene>
    <name evidence="7" type="ORF">XAT740_LOCUS4059</name>
</gene>
<dbReference type="Proteomes" id="UP000663828">
    <property type="component" value="Unassembled WGS sequence"/>
</dbReference>
<dbReference type="PANTHER" id="PTHR23506">
    <property type="entry name" value="GH10249P"/>
    <property type="match status" value="1"/>
</dbReference>
<keyword evidence="5 6" id="KW-0472">Membrane</keyword>
<dbReference type="Pfam" id="PF07690">
    <property type="entry name" value="MFS_1"/>
    <property type="match status" value="1"/>
</dbReference>
<dbReference type="Gene3D" id="1.20.1250.20">
    <property type="entry name" value="MFS general substrate transporter like domains"/>
    <property type="match status" value="1"/>
</dbReference>
<protein>
    <recommendedName>
        <fullName evidence="9">Major facilitator superfamily (MFS) profile domain-containing protein</fullName>
    </recommendedName>
</protein>
<feature type="transmembrane region" description="Helical" evidence="6">
    <location>
        <begin position="111"/>
        <end position="138"/>
    </location>
</feature>
<feature type="transmembrane region" description="Helical" evidence="6">
    <location>
        <begin position="158"/>
        <end position="190"/>
    </location>
</feature>
<evidence type="ECO:0000313" key="7">
    <source>
        <dbReference type="EMBL" id="CAF0823015.1"/>
    </source>
</evidence>
<dbReference type="InterPro" id="IPR011701">
    <property type="entry name" value="MFS"/>
</dbReference>
<keyword evidence="3 6" id="KW-0812">Transmembrane</keyword>
<keyword evidence="4 6" id="KW-1133">Transmembrane helix</keyword>
<organism evidence="7 8">
    <name type="scientific">Adineta ricciae</name>
    <name type="common">Rotifer</name>
    <dbReference type="NCBI Taxonomy" id="249248"/>
    <lineage>
        <taxon>Eukaryota</taxon>
        <taxon>Metazoa</taxon>
        <taxon>Spiralia</taxon>
        <taxon>Gnathifera</taxon>
        <taxon>Rotifera</taxon>
        <taxon>Eurotatoria</taxon>
        <taxon>Bdelloidea</taxon>
        <taxon>Adinetida</taxon>
        <taxon>Adinetidae</taxon>
        <taxon>Adineta</taxon>
    </lineage>
</organism>
<name>A0A813UI15_ADIRI</name>
<evidence type="ECO:0000256" key="3">
    <source>
        <dbReference type="ARBA" id="ARBA00022692"/>
    </source>
</evidence>
<evidence type="ECO:0000256" key="2">
    <source>
        <dbReference type="ARBA" id="ARBA00022448"/>
    </source>
</evidence>
<accession>A0A813UI15</accession>
<dbReference type="SUPFAM" id="SSF103473">
    <property type="entry name" value="MFS general substrate transporter"/>
    <property type="match status" value="1"/>
</dbReference>
<reference evidence="7" key="1">
    <citation type="submission" date="2021-02" db="EMBL/GenBank/DDBJ databases">
        <authorList>
            <person name="Nowell W R."/>
        </authorList>
    </citation>
    <scope>NUCLEOTIDE SEQUENCE</scope>
</reference>
<dbReference type="PANTHER" id="PTHR23506:SF23">
    <property type="entry name" value="GH10249P"/>
    <property type="match status" value="1"/>
</dbReference>
<evidence type="ECO:0000313" key="8">
    <source>
        <dbReference type="Proteomes" id="UP000663828"/>
    </source>
</evidence>
<evidence type="ECO:0008006" key="9">
    <source>
        <dbReference type="Google" id="ProtNLM"/>
    </source>
</evidence>
<comment type="subcellular location">
    <subcellularLocation>
        <location evidence="1">Membrane</location>
        <topology evidence="1">Multi-pass membrane protein</topology>
    </subcellularLocation>
</comment>
<dbReference type="InterPro" id="IPR036259">
    <property type="entry name" value="MFS_trans_sf"/>
</dbReference>
<dbReference type="EMBL" id="CAJNOR010000161">
    <property type="protein sequence ID" value="CAF0823015.1"/>
    <property type="molecule type" value="Genomic_DNA"/>
</dbReference>
<evidence type="ECO:0000256" key="1">
    <source>
        <dbReference type="ARBA" id="ARBA00004141"/>
    </source>
</evidence>
<sequence length="239" mass="25736">MISIGISMLADRFSDDHARGTMLGHALSGVGVGLMVGPIFGGLTYFYFGQTVPFLILARLALFDGLLRLSIILVKSSLNSKTTTDEGPICGSSILIFFQDRSMLIILGAHMIALFGVAVIQTTLPIYMMTISVAATLIEQGKSNRLIAIHLYRSYCQWLAGLIGMCITGLAFVAIPRCCLLIALSIPLLFNGFGIEMITSAMMPLIDQTVDQNQSTADYGSAYALIESAYCLSFILGIV</sequence>
<keyword evidence="2" id="KW-0813">Transport</keyword>